<keyword evidence="5" id="KW-1185">Reference proteome</keyword>
<proteinExistence type="predicted"/>
<sequence>MPLQAPVDPDAVRSLSTAMREGSQAAHDAAEASPFVSELMGGKVNEQGYVDYLLRLRMVYAALEAAVRANRDDALVASVYDPALERLAAIEADLEFWSGGAVVEVDSPAAQAYCDRIAGASTSELLAHHYTRYLGDLSGGQAIGRVLDRTFELGGAGLSFYEFPVRAKPYKDAYRARLDELGLEPDEIAGVVDEVRHAFGLNQDLFDELAENLASYYRESAD</sequence>
<dbReference type="PANTHER" id="PTHR10720">
    <property type="entry name" value="HEME OXYGENASE"/>
    <property type="match status" value="1"/>
</dbReference>
<dbReference type="PIRSF" id="PIRSF000343">
    <property type="entry name" value="Haem_Oase"/>
    <property type="match status" value="1"/>
</dbReference>
<evidence type="ECO:0000256" key="3">
    <source>
        <dbReference type="ARBA" id="ARBA00023004"/>
    </source>
</evidence>
<evidence type="ECO:0000313" key="5">
    <source>
        <dbReference type="Proteomes" id="UP001190464"/>
    </source>
</evidence>
<organism evidence="4 5">
    <name type="scientific">[Mycobacterium] holstebronense</name>
    <dbReference type="NCBI Taxonomy" id="3064288"/>
    <lineage>
        <taxon>Bacteria</taxon>
        <taxon>Bacillati</taxon>
        <taxon>Actinomycetota</taxon>
        <taxon>Actinomycetes</taxon>
        <taxon>Mycobacteriales</taxon>
        <taxon>Mycobacteriaceae</taxon>
        <taxon>Mycolicibacterium</taxon>
    </lineage>
</organism>
<dbReference type="PANTHER" id="PTHR10720:SF0">
    <property type="entry name" value="HEME OXYGENASE"/>
    <property type="match status" value="1"/>
</dbReference>
<dbReference type="EMBL" id="OY726398">
    <property type="protein sequence ID" value="CAJ1503052.1"/>
    <property type="molecule type" value="Genomic_DNA"/>
</dbReference>
<evidence type="ECO:0000313" key="4">
    <source>
        <dbReference type="EMBL" id="CAJ1503052.1"/>
    </source>
</evidence>
<keyword evidence="1" id="KW-0349">Heme</keyword>
<protein>
    <submittedName>
        <fullName evidence="4">Biliverdin-producing heme oxygenase</fullName>
    </submittedName>
</protein>
<evidence type="ECO:0000256" key="1">
    <source>
        <dbReference type="ARBA" id="ARBA00022617"/>
    </source>
</evidence>
<dbReference type="RefSeq" id="WP_308486604.1">
    <property type="nucleotide sequence ID" value="NZ_OY726398.1"/>
</dbReference>
<dbReference type="Proteomes" id="UP001190464">
    <property type="component" value="Chromosome"/>
</dbReference>
<evidence type="ECO:0000256" key="2">
    <source>
        <dbReference type="ARBA" id="ARBA00022723"/>
    </source>
</evidence>
<reference evidence="4 5" key="1">
    <citation type="submission" date="2023-08" db="EMBL/GenBank/DDBJ databases">
        <authorList>
            <person name="Folkvardsen B D."/>
            <person name="Norman A."/>
        </authorList>
    </citation>
    <scope>NUCLEOTIDE SEQUENCE [LARGE SCALE GENOMIC DNA]</scope>
    <source>
        <strain evidence="4 5">Mu0102</strain>
    </source>
</reference>
<dbReference type="InterPro" id="IPR002051">
    <property type="entry name" value="Haem_Oase"/>
</dbReference>
<gene>
    <name evidence="4" type="ORF">MU0102_001893</name>
</gene>
<dbReference type="Pfam" id="PF01126">
    <property type="entry name" value="Heme_oxygenase"/>
    <property type="match status" value="1"/>
</dbReference>
<dbReference type="InterPro" id="IPR016084">
    <property type="entry name" value="Haem_Oase-like_multi-hlx"/>
</dbReference>
<dbReference type="CDD" id="cd19165">
    <property type="entry name" value="HemeO"/>
    <property type="match status" value="1"/>
</dbReference>
<name>A0ABM9LQL6_9MYCO</name>
<keyword evidence="3" id="KW-0408">Iron</keyword>
<keyword evidence="2" id="KW-0479">Metal-binding</keyword>
<dbReference type="PRINTS" id="PR00088">
    <property type="entry name" value="HAEMOXYGNASE"/>
</dbReference>
<accession>A0ABM9LQL6</accession>
<dbReference type="SUPFAM" id="SSF48613">
    <property type="entry name" value="Heme oxygenase-like"/>
    <property type="match status" value="1"/>
</dbReference>
<dbReference type="Gene3D" id="1.20.910.10">
    <property type="entry name" value="Heme oxygenase-like"/>
    <property type="match status" value="1"/>
</dbReference>
<dbReference type="InterPro" id="IPR016053">
    <property type="entry name" value="Haem_Oase-like"/>
</dbReference>